<dbReference type="Pfam" id="PF20230">
    <property type="entry name" value="DUF6588"/>
    <property type="match status" value="1"/>
</dbReference>
<name>I0WDN2_9FLAO</name>
<gene>
    <name evidence="2" type="ORF">W5A_08207</name>
</gene>
<evidence type="ECO:0008006" key="4">
    <source>
        <dbReference type="Google" id="ProtNLM"/>
    </source>
</evidence>
<protein>
    <recommendedName>
        <fullName evidence="4">Outer membrane protein beta-barrel domain-containing protein</fullName>
    </recommendedName>
</protein>
<dbReference type="OrthoDB" id="9775382at2"/>
<dbReference type="PATRIC" id="fig|946077.3.peg.1663"/>
<dbReference type="AlphaFoldDB" id="I0WDN2"/>
<comment type="caution">
    <text evidence="2">The sequence shown here is derived from an EMBL/GenBank/DDBJ whole genome shotgun (WGS) entry which is preliminary data.</text>
</comment>
<evidence type="ECO:0000313" key="2">
    <source>
        <dbReference type="EMBL" id="EID74498.1"/>
    </source>
</evidence>
<dbReference type="Proteomes" id="UP000005938">
    <property type="component" value="Unassembled WGS sequence"/>
</dbReference>
<evidence type="ECO:0000256" key="1">
    <source>
        <dbReference type="SAM" id="SignalP"/>
    </source>
</evidence>
<dbReference type="RefSeq" id="WP_008239369.1">
    <property type="nucleotide sequence ID" value="NZ_AJJU01000010.1"/>
</dbReference>
<keyword evidence="3" id="KW-1185">Reference proteome</keyword>
<evidence type="ECO:0000313" key="3">
    <source>
        <dbReference type="Proteomes" id="UP000005938"/>
    </source>
</evidence>
<sequence length="338" mass="36281">MKNVTFSLCALLCLSIGVKAQDNLNDLLAAGVADAGRFTNSYLAPGTNSAMYSMNNGWFNTAKVKKVLGFEISLVGGASFTGSSHKSFVLNTADYENLQFRDGSLSKEVSTSLGDITGVFAYVESSGPLGTTQEAEFELPTGLANSNINFVPSAFLQASLGVFEGTELKARFLPKVETDTYHAQMFGGAIQHEITHWLPTGEVMPVAISGLVAYTHVSGGYDFTETNVVEGENQRFENATNTWLFQLIGSTKLPVINFYGGIGYISGKSETDLKGTYRVKSGFVSSETIVDPFSVESTVSGLRGTVGARLKLGIFGVHVDYTMAEYNNVSFGLNFGVR</sequence>
<accession>I0WDN2</accession>
<reference evidence="2 3" key="1">
    <citation type="journal article" date="2012" name="J. Bacteriol.">
        <title>Genome Sequence of the Halotolerant Bacterium Imtechella halotolerans K1T.</title>
        <authorList>
            <person name="Kumar S."/>
            <person name="Vikram S."/>
            <person name="Subramanian S."/>
            <person name="Raghava G.P."/>
            <person name="Pinnaka A.K."/>
        </authorList>
    </citation>
    <scope>NUCLEOTIDE SEQUENCE [LARGE SCALE GENOMIC DNA]</scope>
    <source>
        <strain evidence="2 3">K1</strain>
    </source>
</reference>
<keyword evidence="1" id="KW-0732">Signal</keyword>
<feature type="signal peptide" evidence="1">
    <location>
        <begin position="1"/>
        <end position="20"/>
    </location>
</feature>
<dbReference type="eggNOG" id="ENOG502Z8Z5">
    <property type="taxonomic scope" value="Bacteria"/>
</dbReference>
<dbReference type="EMBL" id="AJJU01000010">
    <property type="protein sequence ID" value="EID74498.1"/>
    <property type="molecule type" value="Genomic_DNA"/>
</dbReference>
<feature type="chain" id="PRO_5003636060" description="Outer membrane protein beta-barrel domain-containing protein" evidence="1">
    <location>
        <begin position="21"/>
        <end position="338"/>
    </location>
</feature>
<dbReference type="STRING" id="946077.W5A_08207"/>
<dbReference type="InterPro" id="IPR046495">
    <property type="entry name" value="DUF6588"/>
</dbReference>
<organism evidence="2 3">
    <name type="scientific">Imtechella halotolerans K1</name>
    <dbReference type="NCBI Taxonomy" id="946077"/>
    <lineage>
        <taxon>Bacteria</taxon>
        <taxon>Pseudomonadati</taxon>
        <taxon>Bacteroidota</taxon>
        <taxon>Flavobacteriia</taxon>
        <taxon>Flavobacteriales</taxon>
        <taxon>Flavobacteriaceae</taxon>
        <taxon>Imtechella</taxon>
    </lineage>
</organism>
<proteinExistence type="predicted"/>